<proteinExistence type="inferred from homology"/>
<evidence type="ECO:0000256" key="6">
    <source>
        <dbReference type="ARBA" id="ARBA00022801"/>
    </source>
</evidence>
<dbReference type="Gene3D" id="3.40.630.10">
    <property type="entry name" value="Zn peptidases"/>
    <property type="match status" value="1"/>
</dbReference>
<keyword evidence="3 9" id="KW-0031">Aminopeptidase</keyword>
<dbReference type="InterPro" id="IPR023358">
    <property type="entry name" value="Peptidase_M18_dom2"/>
</dbReference>
<dbReference type="OrthoDB" id="9764268at2"/>
<keyword evidence="6 9" id="KW-0378">Hydrolase</keyword>
<gene>
    <name evidence="11" type="ORF">BGX16_0634</name>
</gene>
<dbReference type="PRINTS" id="PR00932">
    <property type="entry name" value="AMINO1PTASE"/>
</dbReference>
<dbReference type="EC" id="3.4.11.-" evidence="10"/>
<dbReference type="GO" id="GO:0008270">
    <property type="term" value="F:zinc ion binding"/>
    <property type="evidence" value="ECO:0007669"/>
    <property type="project" value="InterPro"/>
</dbReference>
<dbReference type="Gene3D" id="2.30.250.10">
    <property type="entry name" value="Aminopeptidase i, Domain 2"/>
    <property type="match status" value="1"/>
</dbReference>
<name>A0A2M9A4Y7_9BACT</name>
<evidence type="ECO:0000256" key="10">
    <source>
        <dbReference type="RuleBase" id="RU004387"/>
    </source>
</evidence>
<dbReference type="AlphaFoldDB" id="A0A2M9A4Y7"/>
<dbReference type="EMBL" id="PGEX01000001">
    <property type="protein sequence ID" value="PJJ40697.1"/>
    <property type="molecule type" value="Genomic_DNA"/>
</dbReference>
<dbReference type="Pfam" id="PF02127">
    <property type="entry name" value="Peptidase_M18"/>
    <property type="match status" value="1"/>
</dbReference>
<evidence type="ECO:0000256" key="9">
    <source>
        <dbReference type="RuleBase" id="RU004386"/>
    </source>
</evidence>
<dbReference type="GO" id="GO:0004177">
    <property type="term" value="F:aminopeptidase activity"/>
    <property type="evidence" value="ECO:0007669"/>
    <property type="project" value="UniProtKB-KW"/>
</dbReference>
<evidence type="ECO:0000256" key="5">
    <source>
        <dbReference type="ARBA" id="ARBA00022723"/>
    </source>
</evidence>
<dbReference type="PANTHER" id="PTHR28570:SF3">
    <property type="entry name" value="ASPARTYL AMINOPEPTIDASE"/>
    <property type="match status" value="1"/>
</dbReference>
<dbReference type="InterPro" id="IPR001948">
    <property type="entry name" value="Peptidase_M18"/>
</dbReference>
<keyword evidence="12" id="KW-1185">Reference proteome</keyword>
<dbReference type="CDD" id="cd05658">
    <property type="entry name" value="M18_DAP"/>
    <property type="match status" value="1"/>
</dbReference>
<dbReference type="GO" id="GO:0005737">
    <property type="term" value="C:cytoplasm"/>
    <property type="evidence" value="ECO:0007669"/>
    <property type="project" value="UniProtKB-ARBA"/>
</dbReference>
<evidence type="ECO:0000313" key="11">
    <source>
        <dbReference type="EMBL" id="PJJ40697.1"/>
    </source>
</evidence>
<keyword evidence="8 9" id="KW-0482">Metalloprotease</keyword>
<protein>
    <recommendedName>
        <fullName evidence="10">M18 family aminopeptidase</fullName>
        <ecNumber evidence="10">3.4.11.-</ecNumber>
    </recommendedName>
</protein>
<accession>A0A2M9A4Y7</accession>
<keyword evidence="5 9" id="KW-0479">Metal-binding</keyword>
<comment type="similarity">
    <text evidence="2 9">Belongs to the peptidase M18 family.</text>
</comment>
<keyword evidence="4 9" id="KW-0645">Protease</keyword>
<evidence type="ECO:0000256" key="4">
    <source>
        <dbReference type="ARBA" id="ARBA00022670"/>
    </source>
</evidence>
<reference evidence="11 12" key="1">
    <citation type="submission" date="2017-11" db="EMBL/GenBank/DDBJ databases">
        <title>Animal gut microbial communities from fecal samples from Wisconsin, USA.</title>
        <authorList>
            <person name="Neumann A."/>
        </authorList>
    </citation>
    <scope>NUCLEOTIDE SEQUENCE [LARGE SCALE GENOMIC DNA]</scope>
    <source>
        <strain evidence="11 12">UWS3</strain>
    </source>
</reference>
<evidence type="ECO:0000256" key="7">
    <source>
        <dbReference type="ARBA" id="ARBA00022833"/>
    </source>
</evidence>
<sequence length="414" mass="45282">MDLLNYLNDSVTPWHAAANLAKQLQLQGFVELLEAEPWELALNSAYFVRRGAAIFAFRTPCKWTAKTRFRLTSAHTDFPALKITPNPDKNVAGFHLIHPEVYGGALINTWFDRDLGIAGIAMVQNRDKLEKKLVRMSALCRVPELAIHLNRGVNETGFQVNPQNHLNACLSGSASKLFVTSLEEEIGAKVIDFELQFFDAQPAALGGLSKEWIYSGRLDNLLSCEAIFDGLVSQTDASEQVRGALFFDNEEIGSETRTGAAGNFAEAMLERVAASGGISHGEFLGKLSDSILLSLDVAHATHPAYVEKMEPNHSPILGKGIVLKTNAKKRYASEAESNAVVKMLCQQNQIPLQIFVSRNDMPCGSTVGPHLSAELGIPTVDLGEAILSMHSIREMSAIADHDGMRKLMSAFYKA</sequence>
<dbReference type="PANTHER" id="PTHR28570">
    <property type="entry name" value="ASPARTYL AMINOPEPTIDASE"/>
    <property type="match status" value="1"/>
</dbReference>
<evidence type="ECO:0000313" key="12">
    <source>
        <dbReference type="Proteomes" id="UP000231134"/>
    </source>
</evidence>
<dbReference type="Proteomes" id="UP000231134">
    <property type="component" value="Unassembled WGS sequence"/>
</dbReference>
<dbReference type="SUPFAM" id="SSF101821">
    <property type="entry name" value="Aminopeptidase/glucanase lid domain"/>
    <property type="match status" value="1"/>
</dbReference>
<dbReference type="GO" id="GO:0006508">
    <property type="term" value="P:proteolysis"/>
    <property type="evidence" value="ECO:0007669"/>
    <property type="project" value="UniProtKB-KW"/>
</dbReference>
<dbReference type="SUPFAM" id="SSF53187">
    <property type="entry name" value="Zn-dependent exopeptidases"/>
    <property type="match status" value="1"/>
</dbReference>
<evidence type="ECO:0000256" key="8">
    <source>
        <dbReference type="ARBA" id="ARBA00023049"/>
    </source>
</evidence>
<dbReference type="RefSeq" id="WP_100424754.1">
    <property type="nucleotide sequence ID" value="NZ_JAQXKX010000031.1"/>
</dbReference>
<evidence type="ECO:0000256" key="3">
    <source>
        <dbReference type="ARBA" id="ARBA00022438"/>
    </source>
</evidence>
<comment type="caution">
    <text evidence="11">The sequence shown here is derived from an EMBL/GenBank/DDBJ whole genome shotgun (WGS) entry which is preliminary data.</text>
</comment>
<comment type="cofactor">
    <cofactor evidence="1 10">
        <name>Zn(2+)</name>
        <dbReference type="ChEBI" id="CHEBI:29105"/>
    </cofactor>
</comment>
<evidence type="ECO:0000256" key="1">
    <source>
        <dbReference type="ARBA" id="ARBA00001947"/>
    </source>
</evidence>
<keyword evidence="7 9" id="KW-0862">Zinc</keyword>
<evidence type="ECO:0000256" key="2">
    <source>
        <dbReference type="ARBA" id="ARBA00008290"/>
    </source>
</evidence>
<dbReference type="NCBIfam" id="NF002759">
    <property type="entry name" value="PRK02813.1"/>
    <property type="match status" value="1"/>
</dbReference>
<dbReference type="GO" id="GO:0008237">
    <property type="term" value="F:metallopeptidase activity"/>
    <property type="evidence" value="ECO:0007669"/>
    <property type="project" value="UniProtKB-KW"/>
</dbReference>
<organism evidence="11 12">
    <name type="scientific">Hallerella succinigenes</name>
    <dbReference type="NCBI Taxonomy" id="1896222"/>
    <lineage>
        <taxon>Bacteria</taxon>
        <taxon>Pseudomonadati</taxon>
        <taxon>Fibrobacterota</taxon>
        <taxon>Fibrobacteria</taxon>
        <taxon>Fibrobacterales</taxon>
        <taxon>Fibrobacteraceae</taxon>
        <taxon>Hallerella</taxon>
    </lineage>
</organism>